<feature type="non-terminal residue" evidence="1">
    <location>
        <position position="86"/>
    </location>
</feature>
<accession>A0AAW8AQK5</accession>
<evidence type="ECO:0000313" key="1">
    <source>
        <dbReference type="EMBL" id="MDP0971440.1"/>
    </source>
</evidence>
<dbReference type="RefSeq" id="WP_305202527.1">
    <property type="nucleotide sequence ID" value="NZ_JAUUIA010000755.1"/>
</dbReference>
<dbReference type="EMBL" id="JAUUIA010000755">
    <property type="protein sequence ID" value="MDP0971440.1"/>
    <property type="molecule type" value="Genomic_DNA"/>
</dbReference>
<dbReference type="Proteomes" id="UP001244490">
    <property type="component" value="Unassembled WGS sequence"/>
</dbReference>
<name>A0AAW8AQK5_KLEPN</name>
<gene>
    <name evidence="1" type="ORF">Q6294_31345</name>
</gene>
<reference evidence="1" key="1">
    <citation type="submission" date="2023-07" db="EMBL/GenBank/DDBJ databases">
        <authorList>
            <person name="Peng Z."/>
        </authorList>
    </citation>
    <scope>NUCLEOTIDE SEQUENCE</scope>
    <source>
        <strain evidence="1">KP219</strain>
    </source>
</reference>
<comment type="caution">
    <text evidence="1">The sequence shown here is derived from an EMBL/GenBank/DDBJ whole genome shotgun (WGS) entry which is preliminary data.</text>
</comment>
<dbReference type="AlphaFoldDB" id="A0AAW8AQK5"/>
<sequence length="86" mass="9826">KMPFLKRVKLSVDVVPEFKDQPVQLDDVLRRLPVVEHLTITNYLTSITITNGAEGSKKVNAALDHRLIELFLIGRRSILLQNLDFN</sequence>
<feature type="non-terminal residue" evidence="1">
    <location>
        <position position="1"/>
    </location>
</feature>
<evidence type="ECO:0000313" key="2">
    <source>
        <dbReference type="Proteomes" id="UP001244490"/>
    </source>
</evidence>
<organism evidence="1 2">
    <name type="scientific">Klebsiella pneumoniae</name>
    <dbReference type="NCBI Taxonomy" id="573"/>
    <lineage>
        <taxon>Bacteria</taxon>
        <taxon>Pseudomonadati</taxon>
        <taxon>Pseudomonadota</taxon>
        <taxon>Gammaproteobacteria</taxon>
        <taxon>Enterobacterales</taxon>
        <taxon>Enterobacteriaceae</taxon>
        <taxon>Klebsiella/Raoultella group</taxon>
        <taxon>Klebsiella</taxon>
        <taxon>Klebsiella pneumoniae complex</taxon>
    </lineage>
</organism>
<protein>
    <submittedName>
        <fullName evidence="1">Uncharacterized protein</fullName>
    </submittedName>
</protein>
<proteinExistence type="predicted"/>